<organism evidence="1 2">
    <name type="scientific">Dreissena polymorpha</name>
    <name type="common">Zebra mussel</name>
    <name type="synonym">Mytilus polymorpha</name>
    <dbReference type="NCBI Taxonomy" id="45954"/>
    <lineage>
        <taxon>Eukaryota</taxon>
        <taxon>Metazoa</taxon>
        <taxon>Spiralia</taxon>
        <taxon>Lophotrochozoa</taxon>
        <taxon>Mollusca</taxon>
        <taxon>Bivalvia</taxon>
        <taxon>Autobranchia</taxon>
        <taxon>Heteroconchia</taxon>
        <taxon>Euheterodonta</taxon>
        <taxon>Imparidentia</taxon>
        <taxon>Neoheterodontei</taxon>
        <taxon>Myida</taxon>
        <taxon>Dreissenoidea</taxon>
        <taxon>Dreissenidae</taxon>
        <taxon>Dreissena</taxon>
    </lineage>
</organism>
<reference evidence="1" key="1">
    <citation type="journal article" date="2019" name="bioRxiv">
        <title>The Genome of the Zebra Mussel, Dreissena polymorpha: A Resource for Invasive Species Research.</title>
        <authorList>
            <person name="McCartney M.A."/>
            <person name="Auch B."/>
            <person name="Kono T."/>
            <person name="Mallez S."/>
            <person name="Zhang Y."/>
            <person name="Obille A."/>
            <person name="Becker A."/>
            <person name="Abrahante J.E."/>
            <person name="Garbe J."/>
            <person name="Badalamenti J.P."/>
            <person name="Herman A."/>
            <person name="Mangelson H."/>
            <person name="Liachko I."/>
            <person name="Sullivan S."/>
            <person name="Sone E.D."/>
            <person name="Koren S."/>
            <person name="Silverstein K.A.T."/>
            <person name="Beckman K.B."/>
            <person name="Gohl D.M."/>
        </authorList>
    </citation>
    <scope>NUCLEOTIDE SEQUENCE</scope>
    <source>
        <strain evidence="1">Duluth1</strain>
        <tissue evidence="1">Whole animal</tissue>
    </source>
</reference>
<accession>A0A9D4LPH7</accession>
<comment type="caution">
    <text evidence="1">The sequence shown here is derived from an EMBL/GenBank/DDBJ whole genome shotgun (WGS) entry which is preliminary data.</text>
</comment>
<protein>
    <submittedName>
        <fullName evidence="1">Uncharacterized protein</fullName>
    </submittedName>
</protein>
<proteinExistence type="predicted"/>
<evidence type="ECO:0000313" key="2">
    <source>
        <dbReference type="Proteomes" id="UP000828390"/>
    </source>
</evidence>
<gene>
    <name evidence="1" type="ORF">DPMN_024315</name>
</gene>
<dbReference type="AlphaFoldDB" id="A0A9D4LPH7"/>
<name>A0A9D4LPH7_DREPO</name>
<dbReference type="Proteomes" id="UP000828390">
    <property type="component" value="Unassembled WGS sequence"/>
</dbReference>
<reference evidence="1" key="2">
    <citation type="submission" date="2020-11" db="EMBL/GenBank/DDBJ databases">
        <authorList>
            <person name="McCartney M.A."/>
            <person name="Auch B."/>
            <person name="Kono T."/>
            <person name="Mallez S."/>
            <person name="Becker A."/>
            <person name="Gohl D.M."/>
            <person name="Silverstein K.A.T."/>
            <person name="Koren S."/>
            <person name="Bechman K.B."/>
            <person name="Herman A."/>
            <person name="Abrahante J.E."/>
            <person name="Garbe J."/>
        </authorList>
    </citation>
    <scope>NUCLEOTIDE SEQUENCE</scope>
    <source>
        <strain evidence="1">Duluth1</strain>
        <tissue evidence="1">Whole animal</tissue>
    </source>
</reference>
<keyword evidence="2" id="KW-1185">Reference proteome</keyword>
<sequence length="73" mass="8463">MMPDRRGTCKRLPYILRRANTVWATSGDSRTVSNSSRQSLTPSKTVWNLLQVLRRSLHRRRLSGSILQVPRRS</sequence>
<evidence type="ECO:0000313" key="1">
    <source>
        <dbReference type="EMBL" id="KAH3861387.1"/>
    </source>
</evidence>
<dbReference type="EMBL" id="JAIWYP010000002">
    <property type="protein sequence ID" value="KAH3861387.1"/>
    <property type="molecule type" value="Genomic_DNA"/>
</dbReference>